<evidence type="ECO:0000313" key="3">
    <source>
        <dbReference type="EMBL" id="TYR76088.1"/>
    </source>
</evidence>
<feature type="transmembrane region" description="Helical" evidence="1">
    <location>
        <begin position="104"/>
        <end position="123"/>
    </location>
</feature>
<evidence type="ECO:0000259" key="2">
    <source>
        <dbReference type="PROSITE" id="PS50106"/>
    </source>
</evidence>
<dbReference type="InterPro" id="IPR001478">
    <property type="entry name" value="PDZ"/>
</dbReference>
<dbReference type="Proteomes" id="UP000323317">
    <property type="component" value="Unassembled WGS sequence"/>
</dbReference>
<feature type="transmembrane region" description="Helical" evidence="1">
    <location>
        <begin position="55"/>
        <end position="72"/>
    </location>
</feature>
<dbReference type="Gene3D" id="2.30.42.10">
    <property type="match status" value="1"/>
</dbReference>
<evidence type="ECO:0000313" key="4">
    <source>
        <dbReference type="Proteomes" id="UP000323317"/>
    </source>
</evidence>
<proteinExistence type="predicted"/>
<feature type="transmembrane region" description="Helical" evidence="1">
    <location>
        <begin position="16"/>
        <end position="35"/>
    </location>
</feature>
<comment type="caution">
    <text evidence="3">The sequence shown here is derived from an EMBL/GenBank/DDBJ whole genome shotgun (WGS) entry which is preliminary data.</text>
</comment>
<feature type="transmembrane region" description="Helical" evidence="1">
    <location>
        <begin position="143"/>
        <end position="165"/>
    </location>
</feature>
<dbReference type="EMBL" id="VTEH01000004">
    <property type="protein sequence ID" value="TYR76088.1"/>
    <property type="molecule type" value="Genomic_DNA"/>
</dbReference>
<name>A0A5D4KFL5_9BACI</name>
<reference evidence="3 4" key="1">
    <citation type="submission" date="2019-08" db="EMBL/GenBank/DDBJ databases">
        <title>Bacillus genomes from the desert of Cuatro Cienegas, Coahuila.</title>
        <authorList>
            <person name="Olmedo-Alvarez G."/>
        </authorList>
    </citation>
    <scope>NUCLEOTIDE SEQUENCE [LARGE SCALE GENOMIC DNA]</scope>
    <source>
        <strain evidence="3 4">CH40_1T</strain>
    </source>
</reference>
<dbReference type="PROSITE" id="PS50106">
    <property type="entry name" value="PDZ"/>
    <property type="match status" value="1"/>
</dbReference>
<evidence type="ECO:0000256" key="1">
    <source>
        <dbReference type="SAM" id="Phobius"/>
    </source>
</evidence>
<organism evidence="3 4">
    <name type="scientific">Rossellomorea vietnamensis</name>
    <dbReference type="NCBI Taxonomy" id="218284"/>
    <lineage>
        <taxon>Bacteria</taxon>
        <taxon>Bacillati</taxon>
        <taxon>Bacillota</taxon>
        <taxon>Bacilli</taxon>
        <taxon>Bacillales</taxon>
        <taxon>Bacillaceae</taxon>
        <taxon>Rossellomorea</taxon>
    </lineage>
</organism>
<sequence>MVQLWLTEVLEAAGKLFLNPMLYFSIIIALFAGFFRIKRERRELKTRIYDMYHELRFLFPMGILLGLGFSLLTVGAGLVIPFGGILLIGAVTVLLALTFQIRLLTPALTVGIGYFSLLVMRYFKVEMPYFNTYFAQLNEGLLNAVVVLLGLLLLIEGVLINLSGWKKTSPRLIKSSRGLKVGAQEGKKLWVVPMFLLIPIGSLELPWGWWPVFTLGSNTYSLILFPFLLGFRQLVRSTLPQISIKETGNRVFWLGALVLTVAVAGYYAPYISIAGAAMAIAGREWISYRQRKQDSEKSYFFSRKSQGIMILAILPGSPAEKMSLISGEMITKVNGFRVQTEEEFYEALQQNRAYCKLEVFDTNGQIRFSQGALYEGDHHELGIIFVEEDREWSSEVGYHFV</sequence>
<dbReference type="AlphaFoldDB" id="A0A5D4KFL5"/>
<feature type="domain" description="PDZ" evidence="2">
    <location>
        <begin position="307"/>
        <end position="363"/>
    </location>
</feature>
<feature type="transmembrane region" description="Helical" evidence="1">
    <location>
        <begin position="209"/>
        <end position="231"/>
    </location>
</feature>
<gene>
    <name evidence="3" type="ORF">FZC79_08005</name>
</gene>
<keyword evidence="1" id="KW-1133">Transmembrane helix</keyword>
<protein>
    <submittedName>
        <fullName evidence="3">PDZ domain-containing protein</fullName>
    </submittedName>
</protein>
<keyword evidence="1" id="KW-0472">Membrane</keyword>
<dbReference type="SUPFAM" id="SSF50156">
    <property type="entry name" value="PDZ domain-like"/>
    <property type="match status" value="1"/>
</dbReference>
<keyword evidence="1" id="KW-0812">Transmembrane</keyword>
<dbReference type="RefSeq" id="WP_148946306.1">
    <property type="nucleotide sequence ID" value="NZ_VTEH01000004.1"/>
</dbReference>
<accession>A0A5D4KFL5</accession>
<dbReference type="InterPro" id="IPR036034">
    <property type="entry name" value="PDZ_sf"/>
</dbReference>
<feature type="transmembrane region" description="Helical" evidence="1">
    <location>
        <begin position="251"/>
        <end position="268"/>
    </location>
</feature>